<dbReference type="Proteomes" id="UP000249829">
    <property type="component" value="Unassembled WGS sequence"/>
</dbReference>
<evidence type="ECO:0000259" key="1">
    <source>
        <dbReference type="Pfam" id="PF23549"/>
    </source>
</evidence>
<dbReference type="Pfam" id="PF23549">
    <property type="entry name" value="Zn_ribbon_GRF_2"/>
    <property type="match status" value="1"/>
</dbReference>
<organism evidence="2 3">
    <name type="scientific">Aspergillus violaceofuscus (strain CBS 115571)</name>
    <dbReference type="NCBI Taxonomy" id="1450538"/>
    <lineage>
        <taxon>Eukaryota</taxon>
        <taxon>Fungi</taxon>
        <taxon>Dikarya</taxon>
        <taxon>Ascomycota</taxon>
        <taxon>Pezizomycotina</taxon>
        <taxon>Eurotiomycetes</taxon>
        <taxon>Eurotiomycetidae</taxon>
        <taxon>Eurotiales</taxon>
        <taxon>Aspergillaceae</taxon>
        <taxon>Aspergillus</taxon>
    </lineage>
</organism>
<evidence type="ECO:0000313" key="3">
    <source>
        <dbReference type="Proteomes" id="UP000249829"/>
    </source>
</evidence>
<protein>
    <recommendedName>
        <fullName evidence="1">GRF-like zinc ribbon domain-containing protein</fullName>
    </recommendedName>
</protein>
<dbReference type="EMBL" id="KZ825215">
    <property type="protein sequence ID" value="PYI14273.1"/>
    <property type="molecule type" value="Genomic_DNA"/>
</dbReference>
<sequence length="180" mass="20609">MLEHVGRRGVRCPTCKGSGVYRGRVKEKNDLQNQGRKYQVCRGCGHFMWLDGIGIWPSNPLCSGCRYPCRLQKQRPRSGWQLCCAYRSCKDRVEISDDKAEGWIDMFLCGVQMHLSRLAGEERRLRRCGLPESAPEMERLLVRQGDLNGQRDQALEMKKFLQRRRELAMGNAIAGSCEAT</sequence>
<accession>A0A2V5H0N1</accession>
<dbReference type="AlphaFoldDB" id="A0A2V5H0N1"/>
<keyword evidence="3" id="KW-1185">Reference proteome</keyword>
<gene>
    <name evidence="2" type="ORF">BO99DRAFT_406774</name>
</gene>
<name>A0A2V5H0N1_ASPV1</name>
<reference evidence="2 3" key="1">
    <citation type="submission" date="2018-02" db="EMBL/GenBank/DDBJ databases">
        <title>The genomes of Aspergillus section Nigri reveals drivers in fungal speciation.</title>
        <authorList>
            <consortium name="DOE Joint Genome Institute"/>
            <person name="Vesth T.C."/>
            <person name="Nybo J."/>
            <person name="Theobald S."/>
            <person name="Brandl J."/>
            <person name="Frisvad J.C."/>
            <person name="Nielsen K.F."/>
            <person name="Lyhne E.K."/>
            <person name="Kogle M.E."/>
            <person name="Kuo A."/>
            <person name="Riley R."/>
            <person name="Clum A."/>
            <person name="Nolan M."/>
            <person name="Lipzen A."/>
            <person name="Salamov A."/>
            <person name="Henrissat B."/>
            <person name="Wiebenga A."/>
            <person name="De vries R.P."/>
            <person name="Grigoriev I.V."/>
            <person name="Mortensen U.H."/>
            <person name="Andersen M.R."/>
            <person name="Baker S.E."/>
        </authorList>
    </citation>
    <scope>NUCLEOTIDE SEQUENCE [LARGE SCALE GENOMIC DNA]</scope>
    <source>
        <strain evidence="2 3">CBS 115571</strain>
    </source>
</reference>
<dbReference type="InterPro" id="IPR056444">
    <property type="entry name" value="Zn_ribbon_GRF_2"/>
</dbReference>
<proteinExistence type="predicted"/>
<feature type="domain" description="GRF-like zinc ribbon" evidence="1">
    <location>
        <begin position="10"/>
        <end position="51"/>
    </location>
</feature>
<evidence type="ECO:0000313" key="2">
    <source>
        <dbReference type="EMBL" id="PYI14273.1"/>
    </source>
</evidence>